<proteinExistence type="predicted"/>
<dbReference type="PhylomeDB" id="A0A068UTK7"/>
<reference evidence="3" key="1">
    <citation type="journal article" date="2014" name="Science">
        <title>The coffee genome provides insight into the convergent evolution of caffeine biosynthesis.</title>
        <authorList>
            <person name="Denoeud F."/>
            <person name="Carretero-Paulet L."/>
            <person name="Dereeper A."/>
            <person name="Droc G."/>
            <person name="Guyot R."/>
            <person name="Pietrella M."/>
            <person name="Zheng C."/>
            <person name="Alberti A."/>
            <person name="Anthony F."/>
            <person name="Aprea G."/>
            <person name="Aury J.M."/>
            <person name="Bento P."/>
            <person name="Bernard M."/>
            <person name="Bocs S."/>
            <person name="Campa C."/>
            <person name="Cenci A."/>
            <person name="Combes M.C."/>
            <person name="Crouzillat D."/>
            <person name="Da Silva C."/>
            <person name="Daddiego L."/>
            <person name="De Bellis F."/>
            <person name="Dussert S."/>
            <person name="Garsmeur O."/>
            <person name="Gayraud T."/>
            <person name="Guignon V."/>
            <person name="Jahn K."/>
            <person name="Jamilloux V."/>
            <person name="Joet T."/>
            <person name="Labadie K."/>
            <person name="Lan T."/>
            <person name="Leclercq J."/>
            <person name="Lepelley M."/>
            <person name="Leroy T."/>
            <person name="Li L.T."/>
            <person name="Librado P."/>
            <person name="Lopez L."/>
            <person name="Munoz A."/>
            <person name="Noel B."/>
            <person name="Pallavicini A."/>
            <person name="Perrotta G."/>
            <person name="Poncet V."/>
            <person name="Pot D."/>
            <person name="Priyono X."/>
            <person name="Rigoreau M."/>
            <person name="Rouard M."/>
            <person name="Rozas J."/>
            <person name="Tranchant-Dubreuil C."/>
            <person name="VanBuren R."/>
            <person name="Zhang Q."/>
            <person name="Andrade A.C."/>
            <person name="Argout X."/>
            <person name="Bertrand B."/>
            <person name="de Kochko A."/>
            <person name="Graziosi G."/>
            <person name="Henry R.J."/>
            <person name="Jayarama X."/>
            <person name="Ming R."/>
            <person name="Nagai C."/>
            <person name="Rounsley S."/>
            <person name="Sankoff D."/>
            <person name="Giuliano G."/>
            <person name="Albert V.A."/>
            <person name="Wincker P."/>
            <person name="Lashermes P."/>
        </authorList>
    </citation>
    <scope>NUCLEOTIDE SEQUENCE [LARGE SCALE GENOMIC DNA]</scope>
    <source>
        <strain evidence="3">cv. DH200-94</strain>
    </source>
</reference>
<evidence type="ECO:0000256" key="1">
    <source>
        <dbReference type="SAM" id="Phobius"/>
    </source>
</evidence>
<dbReference type="Gene3D" id="3.40.50.2000">
    <property type="entry name" value="Glycogen Phosphorylase B"/>
    <property type="match status" value="1"/>
</dbReference>
<evidence type="ECO:0000313" key="2">
    <source>
        <dbReference type="EMBL" id="CDP11880.1"/>
    </source>
</evidence>
<keyword evidence="1" id="KW-1133">Transmembrane helix</keyword>
<sequence>MDKLEVVMLVALLTGHFALFMELAKLMLQKTDKLSISLLVTKAPFDPAGMAKIESLITSYKVNRLNFCNLPMPDISQWHFPHRGSYIN</sequence>
<name>A0A068UTK7_COFCA</name>
<dbReference type="InParanoid" id="A0A068UTK7"/>
<dbReference type="AlphaFoldDB" id="A0A068UTK7"/>
<dbReference type="Gramene" id="CDP11880">
    <property type="protein sequence ID" value="CDP11880"/>
    <property type="gene ID" value="GSCOC_T00035158001"/>
</dbReference>
<keyword evidence="1" id="KW-0812">Transmembrane</keyword>
<dbReference type="Proteomes" id="UP000295252">
    <property type="component" value="Chromosome VII"/>
</dbReference>
<dbReference type="EMBL" id="HG739144">
    <property type="protein sequence ID" value="CDP11880.1"/>
    <property type="molecule type" value="Genomic_DNA"/>
</dbReference>
<accession>A0A068UTK7</accession>
<evidence type="ECO:0000313" key="3">
    <source>
        <dbReference type="Proteomes" id="UP000295252"/>
    </source>
</evidence>
<protein>
    <submittedName>
        <fullName evidence="2">Uncharacterized protein</fullName>
    </submittedName>
</protein>
<keyword evidence="1" id="KW-0472">Membrane</keyword>
<feature type="transmembrane region" description="Helical" evidence="1">
    <location>
        <begin position="6"/>
        <end position="28"/>
    </location>
</feature>
<organism evidence="2 3">
    <name type="scientific">Coffea canephora</name>
    <name type="common">Robusta coffee</name>
    <dbReference type="NCBI Taxonomy" id="49390"/>
    <lineage>
        <taxon>Eukaryota</taxon>
        <taxon>Viridiplantae</taxon>
        <taxon>Streptophyta</taxon>
        <taxon>Embryophyta</taxon>
        <taxon>Tracheophyta</taxon>
        <taxon>Spermatophyta</taxon>
        <taxon>Magnoliopsida</taxon>
        <taxon>eudicotyledons</taxon>
        <taxon>Gunneridae</taxon>
        <taxon>Pentapetalae</taxon>
        <taxon>asterids</taxon>
        <taxon>lamiids</taxon>
        <taxon>Gentianales</taxon>
        <taxon>Rubiaceae</taxon>
        <taxon>Ixoroideae</taxon>
        <taxon>Gardenieae complex</taxon>
        <taxon>Bertiereae - Coffeeae clade</taxon>
        <taxon>Coffeeae</taxon>
        <taxon>Coffea</taxon>
    </lineage>
</organism>
<keyword evidence="3" id="KW-1185">Reference proteome</keyword>
<gene>
    <name evidence="2" type="ORF">GSCOC_T00035158001</name>
</gene>